<evidence type="ECO:0000313" key="3">
    <source>
        <dbReference type="Proteomes" id="UP001142317"/>
    </source>
</evidence>
<comment type="caution">
    <text evidence="2">The sequence shown here is derived from an EMBL/GenBank/DDBJ whole genome shotgun (WGS) entry which is preliminary data.</text>
</comment>
<evidence type="ECO:0000313" key="2">
    <source>
        <dbReference type="EMBL" id="GLJ80905.1"/>
    </source>
</evidence>
<sequence>MQHAGLRWDEIAEDAWRVCDPARSASDAEAVIAYVERGADGTIEVVWLCGTAGTQIFVSIGDARRAVAERYAASRREGSPMSTKPVPIAHRPPLSTA</sequence>
<organism evidence="2 3">
    <name type="scientific">Microbacterium imperiale</name>
    <dbReference type="NCBI Taxonomy" id="33884"/>
    <lineage>
        <taxon>Bacteria</taxon>
        <taxon>Bacillati</taxon>
        <taxon>Actinomycetota</taxon>
        <taxon>Actinomycetes</taxon>
        <taxon>Micrococcales</taxon>
        <taxon>Microbacteriaceae</taxon>
        <taxon>Microbacterium</taxon>
    </lineage>
</organism>
<keyword evidence="3" id="KW-1185">Reference proteome</keyword>
<reference evidence="2" key="2">
    <citation type="submission" date="2023-01" db="EMBL/GenBank/DDBJ databases">
        <authorList>
            <person name="Sun Q."/>
            <person name="Evtushenko L."/>
        </authorList>
    </citation>
    <scope>NUCLEOTIDE SEQUENCE</scope>
    <source>
        <strain evidence="2">VKM Ac-1447</strain>
    </source>
</reference>
<dbReference type="RefSeq" id="WP_210007081.1">
    <property type="nucleotide sequence ID" value="NZ_BSEO01000014.1"/>
</dbReference>
<evidence type="ECO:0000256" key="1">
    <source>
        <dbReference type="SAM" id="MobiDB-lite"/>
    </source>
</evidence>
<reference evidence="2" key="1">
    <citation type="journal article" date="2014" name="Int. J. Syst. Evol. Microbiol.">
        <title>Complete genome sequence of Corynebacterium casei LMG S-19264T (=DSM 44701T), isolated from a smear-ripened cheese.</title>
        <authorList>
            <consortium name="US DOE Joint Genome Institute (JGI-PGF)"/>
            <person name="Walter F."/>
            <person name="Albersmeier A."/>
            <person name="Kalinowski J."/>
            <person name="Ruckert C."/>
        </authorList>
    </citation>
    <scope>NUCLEOTIDE SEQUENCE</scope>
    <source>
        <strain evidence="2">VKM Ac-1447</strain>
    </source>
</reference>
<dbReference type="AlphaFoldDB" id="A0A9W6HIV5"/>
<protein>
    <submittedName>
        <fullName evidence="2">Uncharacterized protein</fullName>
    </submittedName>
</protein>
<proteinExistence type="predicted"/>
<name>A0A9W6HIV5_9MICO</name>
<feature type="region of interest" description="Disordered" evidence="1">
    <location>
        <begin position="72"/>
        <end position="97"/>
    </location>
</feature>
<dbReference type="Proteomes" id="UP001142317">
    <property type="component" value="Unassembled WGS sequence"/>
</dbReference>
<dbReference type="EMBL" id="BSEO01000014">
    <property type="protein sequence ID" value="GLJ80905.1"/>
    <property type="molecule type" value="Genomic_DNA"/>
</dbReference>
<accession>A0A9W6HIV5</accession>
<gene>
    <name evidence="2" type="ORF">GCM10017586_25880</name>
</gene>